<accession>A0A9N9J8U8</accession>
<dbReference type="Proteomes" id="UP000789508">
    <property type="component" value="Unassembled WGS sequence"/>
</dbReference>
<dbReference type="Pfam" id="PF00092">
    <property type="entry name" value="VWA"/>
    <property type="match status" value="1"/>
</dbReference>
<dbReference type="InterPro" id="IPR002035">
    <property type="entry name" value="VWF_A"/>
</dbReference>
<dbReference type="EMBL" id="CAJVPS010052461">
    <property type="protein sequence ID" value="CAG8771083.1"/>
    <property type="molecule type" value="Genomic_DNA"/>
</dbReference>
<dbReference type="InterPro" id="IPR051266">
    <property type="entry name" value="CLCR"/>
</dbReference>
<name>A0A9N9J8U8_9GLOM</name>
<feature type="non-terminal residue" evidence="2">
    <location>
        <position position="1"/>
    </location>
</feature>
<dbReference type="PANTHER" id="PTHR10579">
    <property type="entry name" value="CALCIUM-ACTIVATED CHLORIDE CHANNEL REGULATOR"/>
    <property type="match status" value="1"/>
</dbReference>
<evidence type="ECO:0000313" key="2">
    <source>
        <dbReference type="EMBL" id="CAG8771083.1"/>
    </source>
</evidence>
<dbReference type="OrthoDB" id="2364227at2759"/>
<sequence length="175" mass="18954">FFTGFGQTVQHSQSTQFPVYNGGVVHNPDDDDQITYEKPTSNELKISSNNGALNVSLSSEYKMVSSIESQELLCMASLVTSEDILEDAKSTDSHVDIVLVLDVSGSMTGDKINLLKESLRFIVSVLSPKDRLSLVTFNTSATHITPLLLVNDGNKEKFNQKIQALVASGGTDIGN</sequence>
<dbReference type="AlphaFoldDB" id="A0A9N9J8U8"/>
<feature type="domain" description="VWFA" evidence="1">
    <location>
        <begin position="96"/>
        <end position="175"/>
    </location>
</feature>
<comment type="caution">
    <text evidence="2">The sequence shown here is derived from an EMBL/GenBank/DDBJ whole genome shotgun (WGS) entry which is preliminary data.</text>
</comment>
<evidence type="ECO:0000313" key="3">
    <source>
        <dbReference type="Proteomes" id="UP000789508"/>
    </source>
</evidence>
<gene>
    <name evidence="2" type="ORF">ALEPTO_LOCUS14147</name>
</gene>
<evidence type="ECO:0000259" key="1">
    <source>
        <dbReference type="PROSITE" id="PS50234"/>
    </source>
</evidence>
<dbReference type="PANTHER" id="PTHR10579:SF43">
    <property type="entry name" value="ZINC FINGER (C3HC4-TYPE RING FINGER) FAMILY PROTEIN"/>
    <property type="match status" value="1"/>
</dbReference>
<protein>
    <submittedName>
        <fullName evidence="2">36_t:CDS:1</fullName>
    </submittedName>
</protein>
<feature type="non-terminal residue" evidence="2">
    <location>
        <position position="175"/>
    </location>
</feature>
<dbReference type="InterPro" id="IPR036465">
    <property type="entry name" value="vWFA_dom_sf"/>
</dbReference>
<organism evidence="2 3">
    <name type="scientific">Ambispora leptoticha</name>
    <dbReference type="NCBI Taxonomy" id="144679"/>
    <lineage>
        <taxon>Eukaryota</taxon>
        <taxon>Fungi</taxon>
        <taxon>Fungi incertae sedis</taxon>
        <taxon>Mucoromycota</taxon>
        <taxon>Glomeromycotina</taxon>
        <taxon>Glomeromycetes</taxon>
        <taxon>Archaeosporales</taxon>
        <taxon>Ambisporaceae</taxon>
        <taxon>Ambispora</taxon>
    </lineage>
</organism>
<reference evidence="2" key="1">
    <citation type="submission" date="2021-06" db="EMBL/GenBank/DDBJ databases">
        <authorList>
            <person name="Kallberg Y."/>
            <person name="Tangrot J."/>
            <person name="Rosling A."/>
        </authorList>
    </citation>
    <scope>NUCLEOTIDE SEQUENCE</scope>
    <source>
        <strain evidence="2">FL130A</strain>
    </source>
</reference>
<keyword evidence="3" id="KW-1185">Reference proteome</keyword>
<dbReference type="Gene3D" id="3.40.50.410">
    <property type="entry name" value="von Willebrand factor, type A domain"/>
    <property type="match status" value="1"/>
</dbReference>
<dbReference type="PROSITE" id="PS50234">
    <property type="entry name" value="VWFA"/>
    <property type="match status" value="1"/>
</dbReference>
<dbReference type="SUPFAM" id="SSF53300">
    <property type="entry name" value="vWA-like"/>
    <property type="match status" value="1"/>
</dbReference>
<proteinExistence type="predicted"/>